<dbReference type="EMBL" id="JXJN01019432">
    <property type="status" value="NOT_ANNOTATED_CDS"/>
    <property type="molecule type" value="Genomic_DNA"/>
</dbReference>
<organism evidence="1 2">
    <name type="scientific">Glossina palpalis gambiensis</name>
    <dbReference type="NCBI Taxonomy" id="67801"/>
    <lineage>
        <taxon>Eukaryota</taxon>
        <taxon>Metazoa</taxon>
        <taxon>Ecdysozoa</taxon>
        <taxon>Arthropoda</taxon>
        <taxon>Hexapoda</taxon>
        <taxon>Insecta</taxon>
        <taxon>Pterygota</taxon>
        <taxon>Neoptera</taxon>
        <taxon>Endopterygota</taxon>
        <taxon>Diptera</taxon>
        <taxon>Brachycera</taxon>
        <taxon>Muscomorpha</taxon>
        <taxon>Hippoboscoidea</taxon>
        <taxon>Glossinidae</taxon>
        <taxon>Glossina</taxon>
    </lineage>
</organism>
<evidence type="ECO:0000313" key="2">
    <source>
        <dbReference type="Proteomes" id="UP000092460"/>
    </source>
</evidence>
<dbReference type="EnsemblMetazoa" id="GPPI038762-RA">
    <property type="protein sequence ID" value="GPPI038762-PA"/>
    <property type="gene ID" value="GPPI038762"/>
</dbReference>
<dbReference type="EMBL" id="JXJN01019431">
    <property type="status" value="NOT_ANNOTATED_CDS"/>
    <property type="molecule type" value="Genomic_DNA"/>
</dbReference>
<accession>A0A1B0BS00</accession>
<sequence length="83" mass="9758">MFTTGSTWSSYTAVTLKRALSSLIKFLLRYLQYKLQLQEHMMDGRLHPCILMQNFICIFWIEGNLRMCFDPGHVKQGCKHNTD</sequence>
<dbReference type="VEuPathDB" id="VectorBase:GPPI038762"/>
<reference evidence="2" key="1">
    <citation type="submission" date="2015-01" db="EMBL/GenBank/DDBJ databases">
        <authorList>
            <person name="Aksoy S."/>
            <person name="Warren W."/>
            <person name="Wilson R.K."/>
        </authorList>
    </citation>
    <scope>NUCLEOTIDE SEQUENCE [LARGE SCALE GENOMIC DNA]</scope>
    <source>
        <strain evidence="2">IAEA</strain>
    </source>
</reference>
<dbReference type="EMBL" id="JXJN01019430">
    <property type="status" value="NOT_ANNOTATED_CDS"/>
    <property type="molecule type" value="Genomic_DNA"/>
</dbReference>
<proteinExistence type="predicted"/>
<keyword evidence="2" id="KW-1185">Reference proteome</keyword>
<dbReference type="AlphaFoldDB" id="A0A1B0BS00"/>
<protein>
    <submittedName>
        <fullName evidence="1">Uncharacterized protein</fullName>
    </submittedName>
</protein>
<dbReference type="Proteomes" id="UP000092460">
    <property type="component" value="Unassembled WGS sequence"/>
</dbReference>
<evidence type="ECO:0000313" key="1">
    <source>
        <dbReference type="EnsemblMetazoa" id="GPPI038762-PA"/>
    </source>
</evidence>
<name>A0A1B0BS00_9MUSC</name>
<reference evidence="1" key="2">
    <citation type="submission" date="2020-05" db="UniProtKB">
        <authorList>
            <consortium name="EnsemblMetazoa"/>
        </authorList>
    </citation>
    <scope>IDENTIFICATION</scope>
    <source>
        <strain evidence="1">IAEA</strain>
    </source>
</reference>